<dbReference type="OrthoDB" id="9795543at2"/>
<dbReference type="Pfam" id="PF01408">
    <property type="entry name" value="GFO_IDH_MocA"/>
    <property type="match status" value="1"/>
</dbReference>
<name>R7ZZ39_9BACT</name>
<evidence type="ECO:0000259" key="3">
    <source>
        <dbReference type="Pfam" id="PF01408"/>
    </source>
</evidence>
<dbReference type="PANTHER" id="PTHR22604">
    <property type="entry name" value="OXIDOREDUCTASES"/>
    <property type="match status" value="1"/>
</dbReference>
<dbReference type="GO" id="GO:0000166">
    <property type="term" value="F:nucleotide binding"/>
    <property type="evidence" value="ECO:0007669"/>
    <property type="project" value="InterPro"/>
</dbReference>
<dbReference type="Proteomes" id="UP000013909">
    <property type="component" value="Unassembled WGS sequence"/>
</dbReference>
<dbReference type="InterPro" id="IPR055170">
    <property type="entry name" value="GFO_IDH_MocA-like_dom"/>
</dbReference>
<reference evidence="5 6" key="1">
    <citation type="submission" date="2013-02" db="EMBL/GenBank/DDBJ databases">
        <title>A novel strain isolated from Lonar lake, Maharashtra, India.</title>
        <authorList>
            <person name="Singh A."/>
        </authorList>
    </citation>
    <scope>NUCLEOTIDE SEQUENCE [LARGE SCALE GENOMIC DNA]</scope>
    <source>
        <strain evidence="5 6">AK24</strain>
    </source>
</reference>
<comment type="caution">
    <text evidence="5">The sequence shown here is derived from an EMBL/GenBank/DDBJ whole genome shotgun (WGS) entry which is preliminary data.</text>
</comment>
<proteinExistence type="inferred from homology"/>
<dbReference type="SUPFAM" id="SSF55347">
    <property type="entry name" value="Glyceraldehyde-3-phosphate dehydrogenase-like, C-terminal domain"/>
    <property type="match status" value="1"/>
</dbReference>
<dbReference type="RefSeq" id="WP_010852321.1">
    <property type="nucleotide sequence ID" value="NZ_AQHR01000007.1"/>
</dbReference>
<feature type="domain" description="Gfo/Idh/MocA-like oxidoreductase N-terminal" evidence="3">
    <location>
        <begin position="4"/>
        <end position="120"/>
    </location>
</feature>
<dbReference type="GO" id="GO:0016491">
    <property type="term" value="F:oxidoreductase activity"/>
    <property type="evidence" value="ECO:0007669"/>
    <property type="project" value="UniProtKB-KW"/>
</dbReference>
<evidence type="ECO:0000259" key="4">
    <source>
        <dbReference type="Pfam" id="PF22725"/>
    </source>
</evidence>
<protein>
    <submittedName>
        <fullName evidence="5">NAD binding oxidoreductase</fullName>
    </submittedName>
</protein>
<organism evidence="5 6">
    <name type="scientific">Lunatimonas lonarensis</name>
    <dbReference type="NCBI Taxonomy" id="1232681"/>
    <lineage>
        <taxon>Bacteria</taxon>
        <taxon>Pseudomonadati</taxon>
        <taxon>Bacteroidota</taxon>
        <taxon>Cytophagia</taxon>
        <taxon>Cytophagales</taxon>
        <taxon>Cyclobacteriaceae</taxon>
    </lineage>
</organism>
<comment type="similarity">
    <text evidence="1">Belongs to the Gfo/Idh/MocA family.</text>
</comment>
<dbReference type="InterPro" id="IPR050984">
    <property type="entry name" value="Gfo/Idh/MocA_domain"/>
</dbReference>
<dbReference type="STRING" id="1232681.ADIS_0169"/>
<dbReference type="InterPro" id="IPR000683">
    <property type="entry name" value="Gfo/Idh/MocA-like_OxRdtase_N"/>
</dbReference>
<dbReference type="Gene3D" id="3.30.360.10">
    <property type="entry name" value="Dihydrodipicolinate Reductase, domain 2"/>
    <property type="match status" value="1"/>
</dbReference>
<keyword evidence="2" id="KW-0560">Oxidoreductase</keyword>
<dbReference type="PANTHER" id="PTHR22604:SF105">
    <property type="entry name" value="TRANS-1,2-DIHYDROBENZENE-1,2-DIOL DEHYDROGENASE"/>
    <property type="match status" value="1"/>
</dbReference>
<dbReference type="Pfam" id="PF22725">
    <property type="entry name" value="GFO_IDH_MocA_C3"/>
    <property type="match status" value="1"/>
</dbReference>
<dbReference type="Gene3D" id="3.40.50.720">
    <property type="entry name" value="NAD(P)-binding Rossmann-like Domain"/>
    <property type="match status" value="1"/>
</dbReference>
<feature type="domain" description="GFO/IDH/MocA-like oxidoreductase" evidence="4">
    <location>
        <begin position="132"/>
        <end position="247"/>
    </location>
</feature>
<evidence type="ECO:0000313" key="6">
    <source>
        <dbReference type="Proteomes" id="UP000013909"/>
    </source>
</evidence>
<dbReference type="AlphaFoldDB" id="R7ZZ39"/>
<accession>R7ZZ39</accession>
<evidence type="ECO:0000256" key="2">
    <source>
        <dbReference type="ARBA" id="ARBA00023002"/>
    </source>
</evidence>
<gene>
    <name evidence="5" type="ORF">ADIS_0169</name>
</gene>
<dbReference type="EMBL" id="AQHR01000007">
    <property type="protein sequence ID" value="EON79367.1"/>
    <property type="molecule type" value="Genomic_DNA"/>
</dbReference>
<evidence type="ECO:0000313" key="5">
    <source>
        <dbReference type="EMBL" id="EON79367.1"/>
    </source>
</evidence>
<dbReference type="SUPFAM" id="SSF51735">
    <property type="entry name" value="NAD(P)-binding Rossmann-fold domains"/>
    <property type="match status" value="1"/>
</dbReference>
<evidence type="ECO:0000256" key="1">
    <source>
        <dbReference type="ARBA" id="ARBA00010928"/>
    </source>
</evidence>
<dbReference type="InterPro" id="IPR036291">
    <property type="entry name" value="NAD(P)-bd_dom_sf"/>
</dbReference>
<keyword evidence="6" id="KW-1185">Reference proteome</keyword>
<sequence length="333" mass="37344">MDKIRWGVLGAAKIAREKVIPAMQGKEGFEITAIASRSFDKSKTTAENLGIAKYYGSYEELIQDPDIDAIYNPLPNDLHVSYSLQCIQAGKHVLCEKPLALHADEVQTLIHARDKHGVKAGEAFMVASNPQWKKAKSIVQSGELGTLRAVQGFFSYYNRQRDNIRNIAENGGGGVWDIGCYPVFTSRYVLGEEPTRLAALLDVDPEFGTDRVGSVIMQYPSVQMTFTISTQLVPYQRMFFYGEKKALEVRIPFNAPIDQANELHLHHGDIVGHKVEIIQLPVSDQYTEQAVEFSRAIQQDLPVPVSLESAYQNTRILEAIFQAAKEERWINLT</sequence>